<proteinExistence type="predicted"/>
<feature type="transmembrane region" description="Helical" evidence="4">
    <location>
        <begin position="88"/>
        <end position="108"/>
    </location>
</feature>
<evidence type="ECO:0000313" key="6">
    <source>
        <dbReference type="EMBL" id="ANO34966.1"/>
    </source>
</evidence>
<dbReference type="SMART" id="SM00267">
    <property type="entry name" value="GGDEF"/>
    <property type="match status" value="1"/>
</dbReference>
<dbReference type="Gene3D" id="3.30.70.270">
    <property type="match status" value="1"/>
</dbReference>
<feature type="domain" description="GGDEF" evidence="5">
    <location>
        <begin position="227"/>
        <end position="360"/>
    </location>
</feature>
<dbReference type="Pfam" id="PF00990">
    <property type="entry name" value="GGDEF"/>
    <property type="match status" value="1"/>
</dbReference>
<sequence length="360" mass="40926">MKLIPALFYFDRETEKAFQHSLNERSRSNVAILRYLSIAIFLAFFIFSFIIETNIKSADNLNRLLIAAVFLPLGVFTAKADPKNLDTLWFYLGCGLSVLMGAFFFNYAQRHDELYEGGPMLAAMVMSAIPILHLGEKLILWGLLGISLLSIQLLTSVDIIWSLNFYALTIVVIGVMQYHTDILLRSQYKYEMLEKDKAQTDKLTGVHNRHSFDIKFADLLSGLRQGQHLCIAIIDIDYFKNFNDYYGHLEGDRVLIQVARLLSVQPSDLVVRFGGEEFILLKVSDDENSQWLKQLPSQFKQLNIPHVKSDTGYVTVSIGIATLTKKSHRNITKKQLLSAADECLYQAKLEGRNRICSKAV</sequence>
<dbReference type="AlphaFoldDB" id="A0AAN0XYQ0"/>
<feature type="transmembrane region" description="Helical" evidence="4">
    <location>
        <begin position="163"/>
        <end position="184"/>
    </location>
</feature>
<dbReference type="Proteomes" id="UP000092018">
    <property type="component" value="Chromosome 2"/>
</dbReference>
<reference evidence="6 7" key="1">
    <citation type="submission" date="2016-06" db="EMBL/GenBank/DDBJ databases">
        <title>Adaptive Radiation by Waves of Gene Transfer Leads to Fine-Scale Resource Partitioning in Marine Microbes.</title>
        <authorList>
            <person name="Hehemann J.-H."/>
            <person name="Arevalo P."/>
            <person name="Datta M.S."/>
            <person name="Yu X."/>
            <person name="Corzett C."/>
            <person name="Henschel A."/>
            <person name="Preheim S.P."/>
            <person name="Timberlake S."/>
            <person name="Alm E.J."/>
            <person name="Polz M.F."/>
        </authorList>
    </citation>
    <scope>NUCLEOTIDE SEQUENCE [LARGE SCALE GENOMIC DNA]</scope>
    <source>
        <strain evidence="6 7">FF50</strain>
    </source>
</reference>
<feature type="transmembrane region" description="Helical" evidence="4">
    <location>
        <begin position="63"/>
        <end position="81"/>
    </location>
</feature>
<protein>
    <recommendedName>
        <fullName evidence="2">diguanylate cyclase</fullName>
        <ecNumber evidence="2">2.7.7.65</ecNumber>
    </recommendedName>
</protein>
<evidence type="ECO:0000256" key="3">
    <source>
        <dbReference type="ARBA" id="ARBA00034247"/>
    </source>
</evidence>
<evidence type="ECO:0000256" key="1">
    <source>
        <dbReference type="ARBA" id="ARBA00001946"/>
    </source>
</evidence>
<dbReference type="PANTHER" id="PTHR45138:SF9">
    <property type="entry name" value="DIGUANYLATE CYCLASE DGCM-RELATED"/>
    <property type="match status" value="1"/>
</dbReference>
<dbReference type="PANTHER" id="PTHR45138">
    <property type="entry name" value="REGULATORY COMPONENTS OF SENSORY TRANSDUCTION SYSTEM"/>
    <property type="match status" value="1"/>
</dbReference>
<dbReference type="InterPro" id="IPR000160">
    <property type="entry name" value="GGDEF_dom"/>
</dbReference>
<dbReference type="FunFam" id="3.30.70.270:FF:000001">
    <property type="entry name" value="Diguanylate cyclase domain protein"/>
    <property type="match status" value="1"/>
</dbReference>
<dbReference type="GO" id="GO:0043709">
    <property type="term" value="P:cell adhesion involved in single-species biofilm formation"/>
    <property type="evidence" value="ECO:0007669"/>
    <property type="project" value="TreeGrafter"/>
</dbReference>
<evidence type="ECO:0000256" key="4">
    <source>
        <dbReference type="SAM" id="Phobius"/>
    </source>
</evidence>
<dbReference type="InterPro" id="IPR050469">
    <property type="entry name" value="Diguanylate_Cyclase"/>
</dbReference>
<organism evidence="6 7">
    <name type="scientific">Vibrio breoganii</name>
    <dbReference type="NCBI Taxonomy" id="553239"/>
    <lineage>
        <taxon>Bacteria</taxon>
        <taxon>Pseudomonadati</taxon>
        <taxon>Pseudomonadota</taxon>
        <taxon>Gammaproteobacteria</taxon>
        <taxon>Vibrionales</taxon>
        <taxon>Vibrionaceae</taxon>
        <taxon>Vibrio</taxon>
    </lineage>
</organism>
<dbReference type="EMBL" id="CP016178">
    <property type="protein sequence ID" value="ANO34966.1"/>
    <property type="molecule type" value="Genomic_DNA"/>
</dbReference>
<comment type="cofactor">
    <cofactor evidence="1">
        <name>Mg(2+)</name>
        <dbReference type="ChEBI" id="CHEBI:18420"/>
    </cofactor>
</comment>
<dbReference type="InterPro" id="IPR043128">
    <property type="entry name" value="Rev_trsase/Diguanyl_cyclase"/>
</dbReference>
<evidence type="ECO:0000259" key="5">
    <source>
        <dbReference type="PROSITE" id="PS50887"/>
    </source>
</evidence>
<dbReference type="SUPFAM" id="SSF55073">
    <property type="entry name" value="Nucleotide cyclase"/>
    <property type="match status" value="1"/>
</dbReference>
<feature type="transmembrane region" description="Helical" evidence="4">
    <location>
        <begin position="114"/>
        <end position="132"/>
    </location>
</feature>
<dbReference type="KEGG" id="vbr:A6E01_17470"/>
<name>A0AAN0XYQ0_9VIBR</name>
<dbReference type="EC" id="2.7.7.65" evidence="2"/>
<keyword evidence="4" id="KW-0472">Membrane</keyword>
<dbReference type="RefSeq" id="WP_065210852.1">
    <property type="nucleotide sequence ID" value="NZ_CP016178.1"/>
</dbReference>
<feature type="transmembrane region" description="Helical" evidence="4">
    <location>
        <begin position="32"/>
        <end position="51"/>
    </location>
</feature>
<dbReference type="CDD" id="cd01949">
    <property type="entry name" value="GGDEF"/>
    <property type="match status" value="1"/>
</dbReference>
<dbReference type="InterPro" id="IPR029787">
    <property type="entry name" value="Nucleotide_cyclase"/>
</dbReference>
<keyword evidence="4" id="KW-1133">Transmembrane helix</keyword>
<evidence type="ECO:0000256" key="2">
    <source>
        <dbReference type="ARBA" id="ARBA00012528"/>
    </source>
</evidence>
<comment type="catalytic activity">
    <reaction evidence="3">
        <text>2 GTP = 3',3'-c-di-GMP + 2 diphosphate</text>
        <dbReference type="Rhea" id="RHEA:24898"/>
        <dbReference type="ChEBI" id="CHEBI:33019"/>
        <dbReference type="ChEBI" id="CHEBI:37565"/>
        <dbReference type="ChEBI" id="CHEBI:58805"/>
        <dbReference type="EC" id="2.7.7.65"/>
    </reaction>
</comment>
<dbReference type="NCBIfam" id="TIGR00254">
    <property type="entry name" value="GGDEF"/>
    <property type="match status" value="1"/>
</dbReference>
<accession>A0AAN0XYQ0</accession>
<dbReference type="GO" id="GO:1902201">
    <property type="term" value="P:negative regulation of bacterial-type flagellum-dependent cell motility"/>
    <property type="evidence" value="ECO:0007669"/>
    <property type="project" value="TreeGrafter"/>
</dbReference>
<dbReference type="GO" id="GO:0052621">
    <property type="term" value="F:diguanylate cyclase activity"/>
    <property type="evidence" value="ECO:0007669"/>
    <property type="project" value="UniProtKB-EC"/>
</dbReference>
<dbReference type="PROSITE" id="PS50887">
    <property type="entry name" value="GGDEF"/>
    <property type="match status" value="1"/>
</dbReference>
<dbReference type="GO" id="GO:0005886">
    <property type="term" value="C:plasma membrane"/>
    <property type="evidence" value="ECO:0007669"/>
    <property type="project" value="TreeGrafter"/>
</dbReference>
<evidence type="ECO:0000313" key="7">
    <source>
        <dbReference type="Proteomes" id="UP000092018"/>
    </source>
</evidence>
<gene>
    <name evidence="6" type="ORF">A6E01_17470</name>
</gene>
<keyword evidence="4" id="KW-0812">Transmembrane</keyword>